<feature type="compositionally biased region" description="Pro residues" evidence="1">
    <location>
        <begin position="191"/>
        <end position="205"/>
    </location>
</feature>
<keyword evidence="3" id="KW-1185">Reference proteome</keyword>
<feature type="compositionally biased region" description="Polar residues" evidence="1">
    <location>
        <begin position="220"/>
        <end position="230"/>
    </location>
</feature>
<protein>
    <submittedName>
        <fullName evidence="2">Uncharacterized protein</fullName>
    </submittedName>
</protein>
<feature type="compositionally biased region" description="Basic residues" evidence="1">
    <location>
        <begin position="166"/>
        <end position="175"/>
    </location>
</feature>
<evidence type="ECO:0000313" key="2">
    <source>
        <dbReference type="EMBL" id="CCA68269.1"/>
    </source>
</evidence>
<feature type="compositionally biased region" description="Polar residues" evidence="1">
    <location>
        <begin position="136"/>
        <end position="158"/>
    </location>
</feature>
<dbReference type="AlphaFoldDB" id="G4TAE2"/>
<evidence type="ECO:0000313" key="3">
    <source>
        <dbReference type="Proteomes" id="UP000007148"/>
    </source>
</evidence>
<name>G4TAE2_SERID</name>
<reference evidence="2 3" key="1">
    <citation type="journal article" date="2011" name="PLoS Pathog.">
        <title>Endophytic Life Strategies Decoded by Genome and Transcriptome Analyses of the Mutualistic Root Symbiont Piriformospora indica.</title>
        <authorList>
            <person name="Zuccaro A."/>
            <person name="Lahrmann U."/>
            <person name="Guldener U."/>
            <person name="Langen G."/>
            <person name="Pfiffi S."/>
            <person name="Biedenkopf D."/>
            <person name="Wong P."/>
            <person name="Samans B."/>
            <person name="Grimm C."/>
            <person name="Basiewicz M."/>
            <person name="Murat C."/>
            <person name="Martin F."/>
            <person name="Kogel K.H."/>
        </authorList>
    </citation>
    <scope>NUCLEOTIDE SEQUENCE [LARGE SCALE GENOMIC DNA]</scope>
    <source>
        <strain evidence="2 3">DSM 11827</strain>
    </source>
</reference>
<dbReference type="EMBL" id="CAFZ01000029">
    <property type="protein sequence ID" value="CCA68269.1"/>
    <property type="molecule type" value="Genomic_DNA"/>
</dbReference>
<comment type="caution">
    <text evidence="2">The sequence shown here is derived from an EMBL/GenBank/DDBJ whole genome shotgun (WGS) entry which is preliminary data.</text>
</comment>
<dbReference type="InParanoid" id="G4TAE2"/>
<feature type="region of interest" description="Disordered" evidence="1">
    <location>
        <begin position="129"/>
        <end position="207"/>
    </location>
</feature>
<dbReference type="Proteomes" id="UP000007148">
    <property type="component" value="Unassembled WGS sequence"/>
</dbReference>
<accession>G4TAE2</accession>
<dbReference type="OrthoDB" id="3226371at2759"/>
<gene>
    <name evidence="2" type="ORF">PIIN_02134</name>
</gene>
<organism evidence="2 3">
    <name type="scientific">Serendipita indica (strain DSM 11827)</name>
    <name type="common">Root endophyte fungus</name>
    <name type="synonym">Piriformospora indica</name>
    <dbReference type="NCBI Taxonomy" id="1109443"/>
    <lineage>
        <taxon>Eukaryota</taxon>
        <taxon>Fungi</taxon>
        <taxon>Dikarya</taxon>
        <taxon>Basidiomycota</taxon>
        <taxon>Agaricomycotina</taxon>
        <taxon>Agaricomycetes</taxon>
        <taxon>Sebacinales</taxon>
        <taxon>Serendipitaceae</taxon>
        <taxon>Serendipita</taxon>
    </lineage>
</organism>
<dbReference type="HOGENOM" id="CLU_1012358_0_0_1"/>
<evidence type="ECO:0000256" key="1">
    <source>
        <dbReference type="SAM" id="MobiDB-lite"/>
    </source>
</evidence>
<sequence length="275" mass="30374">MSYQEPAASGYELTAAEIDPAHHAIVPSDDQQDLAFRSIRALDPVALTPYGELKDQSVRRTQKGIRPMIWTLHTGQCVQVHVPYDSWRRATCNSEAVRAAIQKAYLNLLRHKEDPVIVKPGMISLKVLSKHDPQHRSTIQTLRQGSFDSNSTRASLDSSRYDSSHQARHSSHVRSRSQGSRTPHRTHSHPQPIPPAPTPIPPQPVVRPNVLTRLNTSRTMLSNASRSQPASPAHPSPYVSVTHSGQAPYVRVQPGGSGAAAGYDPYSTRYPTYAH</sequence>
<proteinExistence type="predicted"/>
<feature type="region of interest" description="Disordered" evidence="1">
    <location>
        <begin position="220"/>
        <end position="275"/>
    </location>
</feature>